<evidence type="ECO:0000313" key="17">
    <source>
        <dbReference type="Proteomes" id="UP000317716"/>
    </source>
</evidence>
<dbReference type="EC" id="4.3.3.7" evidence="4 12"/>
<dbReference type="UniPathway" id="UPA00034">
    <property type="reaction ID" value="UER00017"/>
</dbReference>
<keyword evidence="8 12" id="KW-0457">Lysine biosynthesis</keyword>
<feature type="binding site" evidence="12 15">
    <location>
        <position position="200"/>
    </location>
    <ligand>
        <name>pyruvate</name>
        <dbReference type="ChEBI" id="CHEBI:15361"/>
    </ligand>
</feature>
<evidence type="ECO:0000256" key="3">
    <source>
        <dbReference type="ARBA" id="ARBA00007592"/>
    </source>
</evidence>
<accession>A0A538SUY3</accession>
<dbReference type="InterPro" id="IPR020625">
    <property type="entry name" value="Schiff_base-form_aldolases_AS"/>
</dbReference>
<feature type="binding site" evidence="12 15">
    <location>
        <position position="44"/>
    </location>
    <ligand>
        <name>pyruvate</name>
        <dbReference type="ChEBI" id="CHEBI:15361"/>
    </ligand>
</feature>
<dbReference type="SMART" id="SM01130">
    <property type="entry name" value="DHDPS"/>
    <property type="match status" value="1"/>
</dbReference>
<feature type="site" description="Part of a proton relay during catalysis" evidence="12">
    <location>
        <position position="106"/>
    </location>
</feature>
<dbReference type="Gene3D" id="3.20.20.70">
    <property type="entry name" value="Aldolase class I"/>
    <property type="match status" value="1"/>
</dbReference>
<evidence type="ECO:0000256" key="7">
    <source>
        <dbReference type="ARBA" id="ARBA00022915"/>
    </source>
</evidence>
<comment type="caution">
    <text evidence="12">Was originally thought to be a dihydrodipicolinate synthase (DHDPS), catalyzing the condensation of (S)-aspartate-beta-semialdehyde [(S)-ASA] and pyruvate to dihydrodipicolinate (DHDP). However, it was shown in E.coli that the product of the enzymatic reaction is not dihydrodipicolinate but in fact (4S)-4-hydroxy-2,3,4,5-tetrahydro-(2S)-dipicolinic acid (HTPA), and that the consecutive dehydration reaction leading to DHDP is not spontaneous but catalyzed by DapB.</text>
</comment>
<keyword evidence="5 12" id="KW-0963">Cytoplasm</keyword>
<feature type="active site" description="Proton donor/acceptor" evidence="12 14">
    <location>
        <position position="132"/>
    </location>
</feature>
<dbReference type="SUPFAM" id="SSF51569">
    <property type="entry name" value="Aldolase"/>
    <property type="match status" value="1"/>
</dbReference>
<sequence length="303" mass="31785">MFEGLIVAMVTPFRDGGLDLEATAQLVDFMIEGGVEGLVVSGSTGEAATCTVDERRTLWRFTRERARSRVPVIAGTGTHNTAESVTLTRMAEELGLDGAMVVTPYYNKPTPRGQVAHFSAVAKATKLPLVLYNVPGRTATNTMPETLAKLQDLPNIVAIKEASGSLDQASAVRARTRFTLLCGDDSLTLPMMAVGASGVVSVAGNVAPAEMRALCDHARAGRMAQAQAVHQRLLPLFKALFLESNPGPVKCMLAAMGLIENELRLPLVPVEPATAAAIAEAAAAAGIRMTPHVAAGGRSSARA</sequence>
<dbReference type="CDD" id="cd00950">
    <property type="entry name" value="DHDPS"/>
    <property type="match status" value="1"/>
</dbReference>
<dbReference type="AlphaFoldDB" id="A0A538SUY3"/>
<dbReference type="GO" id="GO:0019877">
    <property type="term" value="P:diaminopimelate biosynthetic process"/>
    <property type="evidence" value="ECO:0007669"/>
    <property type="project" value="UniProtKB-UniRule"/>
</dbReference>
<dbReference type="GO" id="GO:0009089">
    <property type="term" value="P:lysine biosynthetic process via diaminopimelate"/>
    <property type="evidence" value="ECO:0007669"/>
    <property type="project" value="UniProtKB-UniRule"/>
</dbReference>
<comment type="caution">
    <text evidence="16">The sequence shown here is derived from an EMBL/GenBank/DDBJ whole genome shotgun (WGS) entry which is preliminary data.</text>
</comment>
<evidence type="ECO:0000256" key="10">
    <source>
        <dbReference type="ARBA" id="ARBA00023270"/>
    </source>
</evidence>
<dbReference type="PANTHER" id="PTHR12128:SF66">
    <property type="entry name" value="4-HYDROXY-2-OXOGLUTARATE ALDOLASE, MITOCHONDRIAL"/>
    <property type="match status" value="1"/>
</dbReference>
<feature type="site" description="Part of a proton relay during catalysis" evidence="12">
    <location>
        <position position="43"/>
    </location>
</feature>
<dbReference type="Proteomes" id="UP000317716">
    <property type="component" value="Unassembled WGS sequence"/>
</dbReference>
<keyword evidence="9 12" id="KW-0456">Lyase</keyword>
<evidence type="ECO:0000256" key="1">
    <source>
        <dbReference type="ARBA" id="ARBA00003294"/>
    </source>
</evidence>
<gene>
    <name evidence="12" type="primary">dapA</name>
    <name evidence="16" type="ORF">E6K72_06955</name>
</gene>
<evidence type="ECO:0000256" key="13">
    <source>
        <dbReference type="PIRNR" id="PIRNR001365"/>
    </source>
</evidence>
<organism evidence="16 17">
    <name type="scientific">Eiseniibacteriota bacterium</name>
    <dbReference type="NCBI Taxonomy" id="2212470"/>
    <lineage>
        <taxon>Bacteria</taxon>
        <taxon>Candidatus Eiseniibacteriota</taxon>
    </lineage>
</organism>
<dbReference type="InterPro" id="IPR020624">
    <property type="entry name" value="Schiff_base-form_aldolases_CS"/>
</dbReference>
<dbReference type="InterPro" id="IPR002220">
    <property type="entry name" value="DapA-like"/>
</dbReference>
<dbReference type="GO" id="GO:0008840">
    <property type="term" value="F:4-hydroxy-tetrahydrodipicolinate synthase activity"/>
    <property type="evidence" value="ECO:0007669"/>
    <property type="project" value="UniProtKB-UniRule"/>
</dbReference>
<dbReference type="PROSITE" id="PS00665">
    <property type="entry name" value="DHDPS_1"/>
    <property type="match status" value="1"/>
</dbReference>
<comment type="function">
    <text evidence="1 12">Catalyzes the condensation of (S)-aspartate-beta-semialdehyde [(S)-ASA] and pyruvate to 4-hydroxy-tetrahydrodipicolinate (HTPA).</text>
</comment>
<evidence type="ECO:0000256" key="6">
    <source>
        <dbReference type="ARBA" id="ARBA00022605"/>
    </source>
</evidence>
<reference evidence="16 17" key="1">
    <citation type="journal article" date="2019" name="Nat. Microbiol.">
        <title>Mediterranean grassland soil C-N compound turnover is dependent on rainfall and depth, and is mediated by genomically divergent microorganisms.</title>
        <authorList>
            <person name="Diamond S."/>
            <person name="Andeer P.F."/>
            <person name="Li Z."/>
            <person name="Crits-Christoph A."/>
            <person name="Burstein D."/>
            <person name="Anantharaman K."/>
            <person name="Lane K.R."/>
            <person name="Thomas B.C."/>
            <person name="Pan C."/>
            <person name="Northen T.R."/>
            <person name="Banfield J.F."/>
        </authorList>
    </citation>
    <scope>NUCLEOTIDE SEQUENCE [LARGE SCALE GENOMIC DNA]</scope>
    <source>
        <strain evidence="16">WS_2</strain>
    </source>
</reference>
<dbReference type="EMBL" id="VBOS01000233">
    <property type="protein sequence ID" value="TMQ55074.1"/>
    <property type="molecule type" value="Genomic_DNA"/>
</dbReference>
<evidence type="ECO:0000256" key="5">
    <source>
        <dbReference type="ARBA" id="ARBA00022490"/>
    </source>
</evidence>
<name>A0A538SUY3_UNCEI</name>
<dbReference type="InterPro" id="IPR005263">
    <property type="entry name" value="DapA"/>
</dbReference>
<dbReference type="InterPro" id="IPR013785">
    <property type="entry name" value="Aldolase_TIM"/>
</dbReference>
<keyword evidence="7 12" id="KW-0220">Diaminopimelate biosynthesis</keyword>
<feature type="active site" description="Schiff-base intermediate with substrate" evidence="12 14">
    <location>
        <position position="160"/>
    </location>
</feature>
<proteinExistence type="inferred from homology"/>
<protein>
    <recommendedName>
        <fullName evidence="4 12">4-hydroxy-tetrahydrodipicolinate synthase</fullName>
        <shortName evidence="12">HTPA synthase</shortName>
        <ecNumber evidence="4 12">4.3.3.7</ecNumber>
    </recommendedName>
</protein>
<evidence type="ECO:0000256" key="11">
    <source>
        <dbReference type="ARBA" id="ARBA00047836"/>
    </source>
</evidence>
<evidence type="ECO:0000256" key="12">
    <source>
        <dbReference type="HAMAP-Rule" id="MF_00418"/>
    </source>
</evidence>
<dbReference type="NCBIfam" id="TIGR00674">
    <property type="entry name" value="dapA"/>
    <property type="match status" value="1"/>
</dbReference>
<evidence type="ECO:0000256" key="14">
    <source>
        <dbReference type="PIRSR" id="PIRSR001365-1"/>
    </source>
</evidence>
<evidence type="ECO:0000256" key="2">
    <source>
        <dbReference type="ARBA" id="ARBA00005120"/>
    </source>
</evidence>
<dbReference type="PIRSF" id="PIRSF001365">
    <property type="entry name" value="DHDPS"/>
    <property type="match status" value="1"/>
</dbReference>
<dbReference type="Pfam" id="PF00701">
    <property type="entry name" value="DHDPS"/>
    <property type="match status" value="1"/>
</dbReference>
<comment type="similarity">
    <text evidence="3 12 13">Belongs to the DapA family.</text>
</comment>
<evidence type="ECO:0000256" key="4">
    <source>
        <dbReference type="ARBA" id="ARBA00012086"/>
    </source>
</evidence>
<evidence type="ECO:0000256" key="9">
    <source>
        <dbReference type="ARBA" id="ARBA00023239"/>
    </source>
</evidence>
<dbReference type="PANTHER" id="PTHR12128">
    <property type="entry name" value="DIHYDRODIPICOLINATE SYNTHASE"/>
    <property type="match status" value="1"/>
</dbReference>
<comment type="subunit">
    <text evidence="12">Homotetramer; dimer of dimers.</text>
</comment>
<comment type="subcellular location">
    <subcellularLocation>
        <location evidence="12">Cytoplasm</location>
    </subcellularLocation>
</comment>
<dbReference type="PROSITE" id="PS00666">
    <property type="entry name" value="DHDPS_2"/>
    <property type="match status" value="1"/>
</dbReference>
<evidence type="ECO:0000256" key="8">
    <source>
        <dbReference type="ARBA" id="ARBA00023154"/>
    </source>
</evidence>
<dbReference type="HAMAP" id="MF_00418">
    <property type="entry name" value="DapA"/>
    <property type="match status" value="1"/>
</dbReference>
<keyword evidence="10 12" id="KW-0704">Schiff base</keyword>
<comment type="pathway">
    <text evidence="2 12">Amino-acid biosynthesis; L-lysine biosynthesis via DAP pathway; (S)-tetrahydrodipicolinate from L-aspartate: step 3/4.</text>
</comment>
<evidence type="ECO:0000313" key="16">
    <source>
        <dbReference type="EMBL" id="TMQ55074.1"/>
    </source>
</evidence>
<comment type="catalytic activity">
    <reaction evidence="11 12">
        <text>L-aspartate 4-semialdehyde + pyruvate = (2S,4S)-4-hydroxy-2,3,4,5-tetrahydrodipicolinate + H2O + H(+)</text>
        <dbReference type="Rhea" id="RHEA:34171"/>
        <dbReference type="ChEBI" id="CHEBI:15361"/>
        <dbReference type="ChEBI" id="CHEBI:15377"/>
        <dbReference type="ChEBI" id="CHEBI:15378"/>
        <dbReference type="ChEBI" id="CHEBI:67139"/>
        <dbReference type="ChEBI" id="CHEBI:537519"/>
        <dbReference type="EC" id="4.3.3.7"/>
    </reaction>
</comment>
<keyword evidence="6 12" id="KW-0028">Amino-acid biosynthesis</keyword>
<evidence type="ECO:0000256" key="15">
    <source>
        <dbReference type="PIRSR" id="PIRSR001365-2"/>
    </source>
</evidence>
<dbReference type="PRINTS" id="PR00146">
    <property type="entry name" value="DHPICSNTHASE"/>
</dbReference>
<dbReference type="GO" id="GO:0005829">
    <property type="term" value="C:cytosol"/>
    <property type="evidence" value="ECO:0007669"/>
    <property type="project" value="TreeGrafter"/>
</dbReference>